<name>A0A210QM87_MIZYE</name>
<gene>
    <name evidence="1" type="ORF">KP79_PYT05756</name>
</gene>
<dbReference type="Gene3D" id="1.20.140.150">
    <property type="match status" value="1"/>
</dbReference>
<dbReference type="Proteomes" id="UP000242188">
    <property type="component" value="Unassembled WGS sequence"/>
</dbReference>
<comment type="caution">
    <text evidence="1">The sequence shown here is derived from an EMBL/GenBank/DDBJ whole genome shotgun (WGS) entry which is preliminary data.</text>
</comment>
<accession>A0A210QM87</accession>
<sequence>MHCGPKALTIVSFSMGAIALVTLALSVSTDAWLFTLEPVTATLENQTYNINMNIRSGLWRVCTVAADGKSDMHAWAWSVIHIEVRHVLYGWELGIVKSSGRGLYANAGQTRDTWVVIWSRDKQWAW</sequence>
<proteinExistence type="predicted"/>
<dbReference type="EMBL" id="NEDP02002932">
    <property type="protein sequence ID" value="OWF49849.1"/>
    <property type="molecule type" value="Genomic_DNA"/>
</dbReference>
<dbReference type="AlphaFoldDB" id="A0A210QM87"/>
<evidence type="ECO:0000313" key="2">
    <source>
        <dbReference type="Proteomes" id="UP000242188"/>
    </source>
</evidence>
<reference evidence="1 2" key="1">
    <citation type="journal article" date="2017" name="Nat. Ecol. Evol.">
        <title>Scallop genome provides insights into evolution of bilaterian karyotype and development.</title>
        <authorList>
            <person name="Wang S."/>
            <person name="Zhang J."/>
            <person name="Jiao W."/>
            <person name="Li J."/>
            <person name="Xun X."/>
            <person name="Sun Y."/>
            <person name="Guo X."/>
            <person name="Huan P."/>
            <person name="Dong B."/>
            <person name="Zhang L."/>
            <person name="Hu X."/>
            <person name="Sun X."/>
            <person name="Wang J."/>
            <person name="Zhao C."/>
            <person name="Wang Y."/>
            <person name="Wang D."/>
            <person name="Huang X."/>
            <person name="Wang R."/>
            <person name="Lv J."/>
            <person name="Li Y."/>
            <person name="Zhang Z."/>
            <person name="Liu B."/>
            <person name="Lu W."/>
            <person name="Hui Y."/>
            <person name="Liang J."/>
            <person name="Zhou Z."/>
            <person name="Hou R."/>
            <person name="Li X."/>
            <person name="Liu Y."/>
            <person name="Li H."/>
            <person name="Ning X."/>
            <person name="Lin Y."/>
            <person name="Zhao L."/>
            <person name="Xing Q."/>
            <person name="Dou J."/>
            <person name="Li Y."/>
            <person name="Mao J."/>
            <person name="Guo H."/>
            <person name="Dou H."/>
            <person name="Li T."/>
            <person name="Mu C."/>
            <person name="Jiang W."/>
            <person name="Fu Q."/>
            <person name="Fu X."/>
            <person name="Miao Y."/>
            <person name="Liu J."/>
            <person name="Yu Q."/>
            <person name="Li R."/>
            <person name="Liao H."/>
            <person name="Li X."/>
            <person name="Kong Y."/>
            <person name="Jiang Z."/>
            <person name="Chourrout D."/>
            <person name="Li R."/>
            <person name="Bao Z."/>
        </authorList>
    </citation>
    <scope>NUCLEOTIDE SEQUENCE [LARGE SCALE GENOMIC DNA]</scope>
    <source>
        <strain evidence="1 2">PY_sf001</strain>
    </source>
</reference>
<evidence type="ECO:0000313" key="1">
    <source>
        <dbReference type="EMBL" id="OWF49849.1"/>
    </source>
</evidence>
<keyword evidence="2" id="KW-1185">Reference proteome</keyword>
<organism evidence="1 2">
    <name type="scientific">Mizuhopecten yessoensis</name>
    <name type="common">Japanese scallop</name>
    <name type="synonym">Patinopecten yessoensis</name>
    <dbReference type="NCBI Taxonomy" id="6573"/>
    <lineage>
        <taxon>Eukaryota</taxon>
        <taxon>Metazoa</taxon>
        <taxon>Spiralia</taxon>
        <taxon>Lophotrochozoa</taxon>
        <taxon>Mollusca</taxon>
        <taxon>Bivalvia</taxon>
        <taxon>Autobranchia</taxon>
        <taxon>Pteriomorphia</taxon>
        <taxon>Pectinida</taxon>
        <taxon>Pectinoidea</taxon>
        <taxon>Pectinidae</taxon>
        <taxon>Mizuhopecten</taxon>
    </lineage>
</organism>
<protein>
    <submittedName>
        <fullName evidence="1">Voltage-dependent calcium channel gamma-7 subunit</fullName>
    </submittedName>
</protein>